<accession>A0A7R9F4K1</accession>
<dbReference type="GO" id="GO:0005524">
    <property type="term" value="F:ATP binding"/>
    <property type="evidence" value="ECO:0007669"/>
    <property type="project" value="UniProtKB-UniRule"/>
</dbReference>
<keyword evidence="2 8" id="KW-0808">Transferase</keyword>
<evidence type="ECO:0000256" key="1">
    <source>
        <dbReference type="ARBA" id="ARBA00006155"/>
    </source>
</evidence>
<protein>
    <recommendedName>
        <fullName evidence="8">Protein-serine/threonine kinase</fullName>
        <ecNumber evidence="8">2.7.11.-</ecNumber>
    </recommendedName>
</protein>
<dbReference type="GO" id="GO:0010906">
    <property type="term" value="P:regulation of glucose metabolic process"/>
    <property type="evidence" value="ECO:0007669"/>
    <property type="project" value="TreeGrafter"/>
</dbReference>
<evidence type="ECO:0000256" key="4">
    <source>
        <dbReference type="ARBA" id="ARBA00022777"/>
    </source>
</evidence>
<evidence type="ECO:0000256" key="8">
    <source>
        <dbReference type="RuleBase" id="RU366032"/>
    </source>
</evidence>
<evidence type="ECO:0000259" key="9">
    <source>
        <dbReference type="Pfam" id="PF02518"/>
    </source>
</evidence>
<dbReference type="GO" id="GO:0005759">
    <property type="term" value="C:mitochondrial matrix"/>
    <property type="evidence" value="ECO:0007669"/>
    <property type="project" value="UniProtKB-SubCell"/>
</dbReference>
<dbReference type="SUPFAM" id="SSF55874">
    <property type="entry name" value="ATPase domain of HSP90 chaperone/DNA topoisomerase II/histidine kinase"/>
    <property type="match status" value="1"/>
</dbReference>
<dbReference type="PANTHER" id="PTHR11947">
    <property type="entry name" value="PYRUVATE DEHYDROGENASE KINASE"/>
    <property type="match status" value="1"/>
</dbReference>
<evidence type="ECO:0000313" key="11">
    <source>
        <dbReference type="EMBL" id="CAD7446889.1"/>
    </source>
</evidence>
<evidence type="ECO:0000256" key="7">
    <source>
        <dbReference type="ARBA" id="ARBA00048201"/>
    </source>
</evidence>
<evidence type="ECO:0000256" key="2">
    <source>
        <dbReference type="ARBA" id="ARBA00022679"/>
    </source>
</evidence>
<dbReference type="InterPro" id="IPR036890">
    <property type="entry name" value="HATPase_C_sf"/>
</dbReference>
<dbReference type="Pfam" id="PF02518">
    <property type="entry name" value="HATPase_c"/>
    <property type="match status" value="1"/>
</dbReference>
<dbReference type="Pfam" id="PF10436">
    <property type="entry name" value="BCDHK_Adom3"/>
    <property type="match status" value="1"/>
</dbReference>
<dbReference type="InterPro" id="IPR018955">
    <property type="entry name" value="BCDHK/PDK_N"/>
</dbReference>
<keyword evidence="4 8" id="KW-0418">Kinase</keyword>
<keyword evidence="6 8" id="KW-0496">Mitochondrion</keyword>
<evidence type="ECO:0000256" key="6">
    <source>
        <dbReference type="ARBA" id="ARBA00023128"/>
    </source>
</evidence>
<dbReference type="InterPro" id="IPR039028">
    <property type="entry name" value="BCKD/PDK"/>
</dbReference>
<dbReference type="AlphaFoldDB" id="A0A7R9F4K1"/>
<organism evidence="11">
    <name type="scientific">Timema bartmani</name>
    <dbReference type="NCBI Taxonomy" id="61472"/>
    <lineage>
        <taxon>Eukaryota</taxon>
        <taxon>Metazoa</taxon>
        <taxon>Ecdysozoa</taxon>
        <taxon>Arthropoda</taxon>
        <taxon>Hexapoda</taxon>
        <taxon>Insecta</taxon>
        <taxon>Pterygota</taxon>
        <taxon>Neoptera</taxon>
        <taxon>Polyneoptera</taxon>
        <taxon>Phasmatodea</taxon>
        <taxon>Timematodea</taxon>
        <taxon>Timematoidea</taxon>
        <taxon>Timematidae</taxon>
        <taxon>Timema</taxon>
    </lineage>
</organism>
<proteinExistence type="inferred from homology"/>
<feature type="domain" description="Branched-chain alpha-ketoacid dehydrogenase kinase/Pyruvate dehydrogenase kinase N-terminal" evidence="10">
    <location>
        <begin position="347"/>
        <end position="498"/>
    </location>
</feature>
<evidence type="ECO:0000259" key="10">
    <source>
        <dbReference type="Pfam" id="PF10436"/>
    </source>
</evidence>
<dbReference type="PANTHER" id="PTHR11947:SF3">
    <property type="entry name" value="[PYRUVATE DEHYDROGENASE (ACETYL-TRANSFERRING)] KINASE, MITOCHONDRIAL"/>
    <property type="match status" value="1"/>
</dbReference>
<dbReference type="InterPro" id="IPR003594">
    <property type="entry name" value="HATPase_dom"/>
</dbReference>
<feature type="domain" description="Histidine kinase/HSP90-like ATPase" evidence="9">
    <location>
        <begin position="547"/>
        <end position="623"/>
    </location>
</feature>
<dbReference type="InterPro" id="IPR036784">
    <property type="entry name" value="AK/P_DHK_N_sf"/>
</dbReference>
<name>A0A7R9F4K1_9NEOP</name>
<gene>
    <name evidence="11" type="ORF">TBIB3V08_LOCUS9209</name>
</gene>
<keyword evidence="5 8" id="KW-0067">ATP-binding</keyword>
<dbReference type="Gene3D" id="3.30.565.10">
    <property type="entry name" value="Histidine kinase-like ATPase, C-terminal domain"/>
    <property type="match status" value="1"/>
</dbReference>
<reference evidence="11" key="1">
    <citation type="submission" date="2020-11" db="EMBL/GenBank/DDBJ databases">
        <authorList>
            <person name="Tran Van P."/>
        </authorList>
    </citation>
    <scope>NUCLEOTIDE SEQUENCE</scope>
</reference>
<comment type="subcellular location">
    <subcellularLocation>
        <location evidence="8">Mitochondrion matrix</location>
    </subcellularLocation>
</comment>
<dbReference type="GO" id="GO:0004740">
    <property type="term" value="F:pyruvate dehydrogenase (acetyl-transferring) kinase activity"/>
    <property type="evidence" value="ECO:0007669"/>
    <property type="project" value="UniProtKB-EC"/>
</dbReference>
<dbReference type="SUPFAM" id="SSF69012">
    <property type="entry name" value="alpha-ketoacid dehydrogenase kinase, N-terminal domain"/>
    <property type="match status" value="1"/>
</dbReference>
<sequence>MLRPSIFIISSSLTPASLGGWPPFPTEPPRPARMARLVSSKLTRWHWYRGMYQNNPQILTSCNKLINLVPVKNYSRGCTCPSDFARGASAAQEPGASVATMAALGHRAAYAGSQQRGEVAVVDVVPVHNGTKLDRLCWTCGREGRQLTKGYSEVLYILVYQVTVTCEDSNQTVPGGRVFEPRPMRLYMKVKEQTVFVRIETSWYQIGAHNHISNNAGPTIISPTMQAPNIGFRRSNQCVRLDCQILPLPLSYPSVLRVCSSLRLIAGFDTDMRRYYVPPEERLSMTLRYLDTGCTFSELHFTFIIALLVNAAANCEDRVNQSVPDHKSTRIYCLFCLYSLMLHLLFIGLSACERKSFVFLRKELPVRLANIMKEIHLLPENLLRMPSVGLVNNWYMRSFDEILEFEKIEVTNKNLERFCESLVKIRNRHTDVIPTMAQGILELKESHEVNQQTENSIQYFLDRFYMSRISIRMLINQHTLLFGKKPVSNNSRHIGSIDPQCDVMDVVQDAYENARFLCDQYYLSSPELIVKQNIPEDDSKIRIVYVPSHLYHILFELFKNSMRAVMEANSVSEQYPPIEVTLVKGREDICVKISDRGGGIPRSQTDQLFNYMFSTAPQPPKSDAHTVPLAVSQPEEQLFQKSGKSIKYMGFISVDFDEINQQWIRFLLFGTYLKIVGRQYIHFKKRRIMAVLKQCAALGTKIY</sequence>
<comment type="similarity">
    <text evidence="1 8">Belongs to the PDK/BCKDK protein kinase family.</text>
</comment>
<comment type="catalytic activity">
    <reaction evidence="7">
        <text>L-seryl-[pyruvate dehydrogenase E1 alpha subunit] + ATP = O-phospho-L-seryl-[pyruvate dehydrogenase E1 alpha subunit] + ADP + H(+)</text>
        <dbReference type="Rhea" id="RHEA:23052"/>
        <dbReference type="Rhea" id="RHEA-COMP:13689"/>
        <dbReference type="Rhea" id="RHEA-COMP:13690"/>
        <dbReference type="ChEBI" id="CHEBI:15378"/>
        <dbReference type="ChEBI" id="CHEBI:29999"/>
        <dbReference type="ChEBI" id="CHEBI:30616"/>
        <dbReference type="ChEBI" id="CHEBI:83421"/>
        <dbReference type="ChEBI" id="CHEBI:456216"/>
        <dbReference type="EC" id="2.7.11.2"/>
    </reaction>
</comment>
<dbReference type="EMBL" id="OD568373">
    <property type="protein sequence ID" value="CAD7446889.1"/>
    <property type="molecule type" value="Genomic_DNA"/>
</dbReference>
<evidence type="ECO:0000256" key="3">
    <source>
        <dbReference type="ARBA" id="ARBA00022741"/>
    </source>
</evidence>
<dbReference type="EC" id="2.7.11.-" evidence="8"/>
<keyword evidence="3 8" id="KW-0547">Nucleotide-binding</keyword>
<dbReference type="Gene3D" id="1.20.140.20">
    <property type="entry name" value="Alpha-ketoacid/pyruvate dehydrogenase kinase, N-terminal domain"/>
    <property type="match status" value="1"/>
</dbReference>
<evidence type="ECO:0000256" key="5">
    <source>
        <dbReference type="ARBA" id="ARBA00022840"/>
    </source>
</evidence>